<name>A0A0L0S533_ALLM3</name>
<keyword evidence="3" id="KW-1185">Reference proteome</keyword>
<dbReference type="Proteomes" id="UP000054350">
    <property type="component" value="Unassembled WGS sequence"/>
</dbReference>
<evidence type="ECO:0000256" key="1">
    <source>
        <dbReference type="SAM" id="MobiDB-lite"/>
    </source>
</evidence>
<evidence type="ECO:0000313" key="2">
    <source>
        <dbReference type="EMBL" id="KNE57516.1"/>
    </source>
</evidence>
<dbReference type="AlphaFoldDB" id="A0A0L0S533"/>
<feature type="region of interest" description="Disordered" evidence="1">
    <location>
        <begin position="45"/>
        <end position="100"/>
    </location>
</feature>
<evidence type="ECO:0000313" key="3">
    <source>
        <dbReference type="Proteomes" id="UP000054350"/>
    </source>
</evidence>
<reference evidence="3" key="2">
    <citation type="submission" date="2009-11" db="EMBL/GenBank/DDBJ databases">
        <title>The Genome Sequence of Allomyces macrogynus strain ATCC 38327.</title>
        <authorList>
            <consortium name="The Broad Institute Genome Sequencing Platform"/>
            <person name="Russ C."/>
            <person name="Cuomo C."/>
            <person name="Shea T."/>
            <person name="Young S.K."/>
            <person name="Zeng Q."/>
            <person name="Koehrsen M."/>
            <person name="Haas B."/>
            <person name="Borodovsky M."/>
            <person name="Guigo R."/>
            <person name="Alvarado L."/>
            <person name="Berlin A."/>
            <person name="Borenstein D."/>
            <person name="Chen Z."/>
            <person name="Engels R."/>
            <person name="Freedman E."/>
            <person name="Gellesch M."/>
            <person name="Goldberg J."/>
            <person name="Griggs A."/>
            <person name="Gujja S."/>
            <person name="Heiman D."/>
            <person name="Hepburn T."/>
            <person name="Howarth C."/>
            <person name="Jen D."/>
            <person name="Larson L."/>
            <person name="Lewis B."/>
            <person name="Mehta T."/>
            <person name="Park D."/>
            <person name="Pearson M."/>
            <person name="Roberts A."/>
            <person name="Saif S."/>
            <person name="Shenoy N."/>
            <person name="Sisk P."/>
            <person name="Stolte C."/>
            <person name="Sykes S."/>
            <person name="Walk T."/>
            <person name="White J."/>
            <person name="Yandava C."/>
            <person name="Burger G."/>
            <person name="Gray M.W."/>
            <person name="Holland P.W.H."/>
            <person name="King N."/>
            <person name="Lang F.B.F."/>
            <person name="Roger A.J."/>
            <person name="Ruiz-Trillo I."/>
            <person name="Lander E."/>
            <person name="Nusbaum C."/>
        </authorList>
    </citation>
    <scope>NUCLEOTIDE SEQUENCE [LARGE SCALE GENOMIC DNA]</scope>
    <source>
        <strain evidence="3">ATCC 38327</strain>
    </source>
</reference>
<feature type="compositionally biased region" description="Polar residues" evidence="1">
    <location>
        <begin position="45"/>
        <end position="54"/>
    </location>
</feature>
<gene>
    <name evidence="2" type="ORF">AMAG_03222</name>
</gene>
<accession>A0A0L0S533</accession>
<proteinExistence type="predicted"/>
<organism evidence="2 3">
    <name type="scientific">Allomyces macrogynus (strain ATCC 38327)</name>
    <name type="common">Allomyces javanicus var. macrogynus</name>
    <dbReference type="NCBI Taxonomy" id="578462"/>
    <lineage>
        <taxon>Eukaryota</taxon>
        <taxon>Fungi</taxon>
        <taxon>Fungi incertae sedis</taxon>
        <taxon>Blastocladiomycota</taxon>
        <taxon>Blastocladiomycetes</taxon>
        <taxon>Blastocladiales</taxon>
        <taxon>Blastocladiaceae</taxon>
        <taxon>Allomyces</taxon>
    </lineage>
</organism>
<reference evidence="2 3" key="1">
    <citation type="submission" date="2009-11" db="EMBL/GenBank/DDBJ databases">
        <title>Annotation of Allomyces macrogynus ATCC 38327.</title>
        <authorList>
            <consortium name="The Broad Institute Genome Sequencing Platform"/>
            <person name="Russ C."/>
            <person name="Cuomo C."/>
            <person name="Burger G."/>
            <person name="Gray M.W."/>
            <person name="Holland P.W.H."/>
            <person name="King N."/>
            <person name="Lang F.B.F."/>
            <person name="Roger A.J."/>
            <person name="Ruiz-Trillo I."/>
            <person name="Young S.K."/>
            <person name="Zeng Q."/>
            <person name="Gargeya S."/>
            <person name="Fitzgerald M."/>
            <person name="Haas B."/>
            <person name="Abouelleil A."/>
            <person name="Alvarado L."/>
            <person name="Arachchi H.M."/>
            <person name="Berlin A."/>
            <person name="Chapman S.B."/>
            <person name="Gearin G."/>
            <person name="Goldberg J."/>
            <person name="Griggs A."/>
            <person name="Gujja S."/>
            <person name="Hansen M."/>
            <person name="Heiman D."/>
            <person name="Howarth C."/>
            <person name="Larimer J."/>
            <person name="Lui A."/>
            <person name="MacDonald P.J.P."/>
            <person name="McCowen C."/>
            <person name="Montmayeur A."/>
            <person name="Murphy C."/>
            <person name="Neiman D."/>
            <person name="Pearson M."/>
            <person name="Priest M."/>
            <person name="Roberts A."/>
            <person name="Saif S."/>
            <person name="Shea T."/>
            <person name="Sisk P."/>
            <person name="Stolte C."/>
            <person name="Sykes S."/>
            <person name="Wortman J."/>
            <person name="Nusbaum C."/>
            <person name="Birren B."/>
        </authorList>
    </citation>
    <scope>NUCLEOTIDE SEQUENCE [LARGE SCALE GENOMIC DNA]</scope>
    <source>
        <strain evidence="2 3">ATCC 38327</strain>
    </source>
</reference>
<feature type="compositionally biased region" description="Basic and acidic residues" evidence="1">
    <location>
        <begin position="82"/>
        <end position="100"/>
    </location>
</feature>
<protein>
    <submittedName>
        <fullName evidence="2">Uncharacterized protein</fullName>
    </submittedName>
</protein>
<dbReference type="OrthoDB" id="10402460at2759"/>
<dbReference type="EMBL" id="GG745331">
    <property type="protein sequence ID" value="KNE57516.1"/>
    <property type="molecule type" value="Genomic_DNA"/>
</dbReference>
<sequence>MSNPTAHGHGPHQEATQSTASKLATLGAAALGLMPLPPLFFESSSDASARTADQSAAPGGHAPHRHVAARHEAIQAQSGATHDAEWATDTHHPHAPPRDHDSELVAMFVPLEGGMVAGTGTGAQGQTTMAASREMDTQDAQHVARDSDDTVPFNMGAVEGRDGPAPVGAELGI</sequence>
<dbReference type="VEuPathDB" id="FungiDB:AMAG_03222"/>